<evidence type="ECO:0000256" key="5">
    <source>
        <dbReference type="ARBA" id="ARBA00022490"/>
    </source>
</evidence>
<dbReference type="PIRSF" id="PIRSF006431">
    <property type="entry name" value="Pept_S33"/>
    <property type="match status" value="1"/>
</dbReference>
<feature type="active site" description="Nucleophile" evidence="9">
    <location>
        <position position="112"/>
    </location>
</feature>
<feature type="active site" evidence="9">
    <location>
        <position position="280"/>
    </location>
</feature>
<keyword evidence="7 8" id="KW-0378">Hydrolase</keyword>
<dbReference type="Gene3D" id="3.40.50.1820">
    <property type="entry name" value="alpha/beta hydrolase"/>
    <property type="match status" value="1"/>
</dbReference>
<feature type="active site" description="Proton donor" evidence="9">
    <location>
        <position position="308"/>
    </location>
</feature>
<dbReference type="PANTHER" id="PTHR43722">
    <property type="entry name" value="PROLINE IMINOPEPTIDASE"/>
    <property type="match status" value="1"/>
</dbReference>
<evidence type="ECO:0000256" key="7">
    <source>
        <dbReference type="ARBA" id="ARBA00022801"/>
    </source>
</evidence>
<keyword evidence="6 8" id="KW-0645">Protease</keyword>
<dbReference type="PRINTS" id="PR00793">
    <property type="entry name" value="PROAMNOPTASE"/>
</dbReference>
<proteinExistence type="inferred from homology"/>
<dbReference type="GO" id="GO:0006508">
    <property type="term" value="P:proteolysis"/>
    <property type="evidence" value="ECO:0007669"/>
    <property type="project" value="UniProtKB-KW"/>
</dbReference>
<dbReference type="InterPro" id="IPR000073">
    <property type="entry name" value="AB_hydrolase_1"/>
</dbReference>
<dbReference type="PANTHER" id="PTHR43722:SF1">
    <property type="entry name" value="PROLINE IMINOPEPTIDASE"/>
    <property type="match status" value="1"/>
</dbReference>
<comment type="catalytic activity">
    <reaction evidence="1 8">
        <text>Release of N-terminal proline from a peptide.</text>
        <dbReference type="EC" id="3.4.11.5"/>
    </reaction>
</comment>
<dbReference type="GO" id="GO:0004177">
    <property type="term" value="F:aminopeptidase activity"/>
    <property type="evidence" value="ECO:0007669"/>
    <property type="project" value="UniProtKB-UniRule"/>
</dbReference>
<feature type="domain" description="AB hydrolase-1" evidence="10">
    <location>
        <begin position="35"/>
        <end position="161"/>
    </location>
</feature>
<keyword evidence="4 8" id="KW-0031">Aminopeptidase</keyword>
<organism evidence="11 12">
    <name type="scientific">Luteococcus japonicus</name>
    <dbReference type="NCBI Taxonomy" id="33984"/>
    <lineage>
        <taxon>Bacteria</taxon>
        <taxon>Bacillati</taxon>
        <taxon>Actinomycetota</taxon>
        <taxon>Actinomycetes</taxon>
        <taxon>Propionibacteriales</taxon>
        <taxon>Propionibacteriaceae</taxon>
        <taxon>Luteococcus</taxon>
    </lineage>
</organism>
<protein>
    <recommendedName>
        <fullName evidence="8">Proline iminopeptidase</fullName>
        <shortName evidence="8">PIP</shortName>
        <ecNumber evidence="8">3.4.11.5</ecNumber>
    </recommendedName>
    <alternativeName>
        <fullName evidence="8">Prolyl aminopeptidase</fullName>
    </alternativeName>
</protein>
<dbReference type="Pfam" id="PF00561">
    <property type="entry name" value="Abhydrolase_1"/>
    <property type="match status" value="1"/>
</dbReference>
<comment type="caution">
    <text evidence="11">The sequence shown here is derived from an EMBL/GenBank/DDBJ whole genome shotgun (WGS) entry which is preliminary data.</text>
</comment>
<dbReference type="InterPro" id="IPR002410">
    <property type="entry name" value="Peptidase_S33"/>
</dbReference>
<evidence type="ECO:0000256" key="4">
    <source>
        <dbReference type="ARBA" id="ARBA00022438"/>
    </source>
</evidence>
<dbReference type="PRINTS" id="PR00111">
    <property type="entry name" value="ABHYDROLASE"/>
</dbReference>
<dbReference type="InterPro" id="IPR029058">
    <property type="entry name" value="AB_hydrolase_fold"/>
</dbReference>
<dbReference type="InterPro" id="IPR005944">
    <property type="entry name" value="Pro_iminopeptidase"/>
</dbReference>
<dbReference type="AlphaFoldDB" id="A0A3N1ZXN7"/>
<comment type="similarity">
    <text evidence="3 8">Belongs to the peptidase S33 family.</text>
</comment>
<evidence type="ECO:0000256" key="1">
    <source>
        <dbReference type="ARBA" id="ARBA00001585"/>
    </source>
</evidence>
<evidence type="ECO:0000256" key="8">
    <source>
        <dbReference type="PIRNR" id="PIRNR006431"/>
    </source>
</evidence>
<evidence type="ECO:0000256" key="6">
    <source>
        <dbReference type="ARBA" id="ARBA00022670"/>
    </source>
</evidence>
<gene>
    <name evidence="11" type="ORF">EDD41_2902</name>
</gene>
<evidence type="ECO:0000256" key="3">
    <source>
        <dbReference type="ARBA" id="ARBA00010088"/>
    </source>
</evidence>
<keyword evidence="5 8" id="KW-0963">Cytoplasm</keyword>
<dbReference type="EC" id="3.4.11.5" evidence="8"/>
<name>A0A3N1ZXN7_9ACTN</name>
<evidence type="ECO:0000256" key="9">
    <source>
        <dbReference type="PIRSR" id="PIRSR006431-1"/>
    </source>
</evidence>
<dbReference type="SUPFAM" id="SSF53474">
    <property type="entry name" value="alpha/beta-Hydrolases"/>
    <property type="match status" value="1"/>
</dbReference>
<dbReference type="EMBL" id="RKHG01000001">
    <property type="protein sequence ID" value="ROR55623.1"/>
    <property type="molecule type" value="Genomic_DNA"/>
</dbReference>
<accession>A0A3N1ZXN7</accession>
<sequence length="337" mass="36080">MYPPISPHDHGMLTVGDGHQVYWESSGNPDGIPALYLHGGPGGSLKPGYRRHFDPAAYRIIGLQQRGAGRSTPSAASPAHRPEHNTTEHLVRDIEALRAHLGIESWLLAGVSWGSTLALQYALAHPGRVRGIVLVSVTTTSPAEVDWITEGVGALYPEAFQSLCDVVITHSGWRPGQGRLIDAVAGVMTGDDAEARLDLALAWMAWEETHIQIGLPVAQLRPVGLCEAPIEEQIAFTTLVSHYWSHHAGQASGWVPDGGLAAHLQELRGLPICMIHGRRDVSDPVSTPWAVKRELPAAQLHVVESEGHGGPHMMELWCRAADSFAVTGTFAAVGGGA</sequence>
<comment type="subcellular location">
    <subcellularLocation>
        <location evidence="2 8">Cytoplasm</location>
    </subcellularLocation>
</comment>
<evidence type="ECO:0000259" key="10">
    <source>
        <dbReference type="Pfam" id="PF00561"/>
    </source>
</evidence>
<evidence type="ECO:0000313" key="12">
    <source>
        <dbReference type="Proteomes" id="UP000275749"/>
    </source>
</evidence>
<evidence type="ECO:0000256" key="2">
    <source>
        <dbReference type="ARBA" id="ARBA00004496"/>
    </source>
</evidence>
<dbReference type="GO" id="GO:0005737">
    <property type="term" value="C:cytoplasm"/>
    <property type="evidence" value="ECO:0007669"/>
    <property type="project" value="UniProtKB-SubCell"/>
</dbReference>
<evidence type="ECO:0000313" key="11">
    <source>
        <dbReference type="EMBL" id="ROR55623.1"/>
    </source>
</evidence>
<reference evidence="11 12" key="1">
    <citation type="submission" date="2018-11" db="EMBL/GenBank/DDBJ databases">
        <title>Sequencing the genomes of 1000 actinobacteria strains.</title>
        <authorList>
            <person name="Klenk H.-P."/>
        </authorList>
    </citation>
    <scope>NUCLEOTIDE SEQUENCE [LARGE SCALE GENOMIC DNA]</scope>
    <source>
        <strain evidence="11 12">DSM 10546</strain>
    </source>
</reference>
<dbReference type="Proteomes" id="UP000275749">
    <property type="component" value="Unassembled WGS sequence"/>
</dbReference>